<name>A0AAV4PYM7_CAEEX</name>
<dbReference type="Gene3D" id="2.60.120.260">
    <property type="entry name" value="Galactose-binding domain-like"/>
    <property type="match status" value="2"/>
</dbReference>
<evidence type="ECO:0000256" key="3">
    <source>
        <dbReference type="PROSITE-ProRule" id="PRU00059"/>
    </source>
</evidence>
<keyword evidence="1" id="KW-0677">Repeat</keyword>
<evidence type="ECO:0000313" key="6">
    <source>
        <dbReference type="Proteomes" id="UP001054945"/>
    </source>
</evidence>
<evidence type="ECO:0000313" key="5">
    <source>
        <dbReference type="EMBL" id="GIY02235.1"/>
    </source>
</evidence>
<proteinExistence type="predicted"/>
<dbReference type="PANTHER" id="PTHR24251:SF37">
    <property type="entry name" value="CUB DOMAIN-CONTAINING PROTEIN"/>
    <property type="match status" value="1"/>
</dbReference>
<evidence type="ECO:0000256" key="1">
    <source>
        <dbReference type="ARBA" id="ARBA00022737"/>
    </source>
</evidence>
<dbReference type="InterPro" id="IPR008979">
    <property type="entry name" value="Galactose-bd-like_sf"/>
</dbReference>
<comment type="caution">
    <text evidence="3">Lacks conserved residue(s) required for the propagation of feature annotation.</text>
</comment>
<dbReference type="Gene3D" id="3.10.100.10">
    <property type="entry name" value="Mannose-Binding Protein A, subunit A"/>
    <property type="match status" value="1"/>
</dbReference>
<dbReference type="CDD" id="cd00041">
    <property type="entry name" value="CUB"/>
    <property type="match status" value="1"/>
</dbReference>
<dbReference type="SMART" id="SM00042">
    <property type="entry name" value="CUB"/>
    <property type="match status" value="1"/>
</dbReference>
<sequence length="600" mass="68799">MSLDVAVHQRARGAIPCPFIQFVVIKQACIGIRIRSWQTCTSKPQGFSCDRRRYRIGGHLRQILQRALLRHSSHRSRKFLNAYACYVYPVTEPEFVELTVNCSQPIYGQYVTLQVYDRFDSLRFCEMKVFGTESCGQPLGMASEEIFDEEISASSSDDVEKYSHYHTNARLNANLGWCASHTDEGRTLIVNLEHHDGYRNSASRPPTVPRRKQSPKSFSCISAMTTALDFRRRARGGVHQRLGVEIQPSKGNSSQVRHDKDCGCLSSSSLVFLRLKFWGCRQKANCDIIKSDPPGKHIEINFIVYDLAVKDDSLEYGSCRDELAVYPEYGNEFSIKSPDGKFFPKRIISNGPLKMHLQSCFRNSRSRYKGFYAKFKTVDCPGCGAGDFQCSERYLCETTCGRILSIGYPLNYQNNHRCGWLIRTKPSYFINLTFLDFDIIGGENCQNDYFAVYDGNKNHKAHLIGRFCNEKKPPDQIVSSWNSLLLEFSSDADATGKGFSLEYTSRSFQMPKDIEYAIENDEDKSGCPEEWKYYNGNCYNAFHLNTSLQWYEAEMLCKEEGEERNSHLVSILDKKENAVLHHFLTNEWRAKHKSLYIGTY</sequence>
<dbReference type="AlphaFoldDB" id="A0AAV4PYM7"/>
<feature type="domain" description="CUB" evidence="4">
    <location>
        <begin position="390"/>
        <end position="506"/>
    </location>
</feature>
<gene>
    <name evidence="5" type="primary">Cntnap5c</name>
    <name evidence="5" type="ORF">CEXT_328821</name>
</gene>
<dbReference type="PANTHER" id="PTHR24251">
    <property type="entry name" value="OVOCHYMASE-RELATED"/>
    <property type="match status" value="1"/>
</dbReference>
<protein>
    <submittedName>
        <fullName evidence="5">Contactin-associated protein like 5-3</fullName>
    </submittedName>
</protein>
<dbReference type="SUPFAM" id="SSF49785">
    <property type="entry name" value="Galactose-binding domain-like"/>
    <property type="match status" value="1"/>
</dbReference>
<dbReference type="PROSITE" id="PS01180">
    <property type="entry name" value="CUB"/>
    <property type="match status" value="1"/>
</dbReference>
<dbReference type="SUPFAM" id="SSF56436">
    <property type="entry name" value="C-type lectin-like"/>
    <property type="match status" value="1"/>
</dbReference>
<dbReference type="Pfam" id="PF00431">
    <property type="entry name" value="CUB"/>
    <property type="match status" value="1"/>
</dbReference>
<dbReference type="InterPro" id="IPR016186">
    <property type="entry name" value="C-type_lectin-like/link_sf"/>
</dbReference>
<keyword evidence="2" id="KW-1015">Disulfide bond</keyword>
<dbReference type="Proteomes" id="UP001054945">
    <property type="component" value="Unassembled WGS sequence"/>
</dbReference>
<evidence type="ECO:0000256" key="2">
    <source>
        <dbReference type="ARBA" id="ARBA00023157"/>
    </source>
</evidence>
<dbReference type="InterPro" id="IPR035914">
    <property type="entry name" value="Sperma_CUB_dom_sf"/>
</dbReference>
<dbReference type="FunFam" id="2.60.120.290:FF:000005">
    <property type="entry name" value="Procollagen C-endopeptidase enhancer 1"/>
    <property type="match status" value="1"/>
</dbReference>
<accession>A0AAV4PYM7</accession>
<dbReference type="EMBL" id="BPLR01005425">
    <property type="protein sequence ID" value="GIY02235.1"/>
    <property type="molecule type" value="Genomic_DNA"/>
</dbReference>
<reference evidence="5 6" key="1">
    <citation type="submission" date="2021-06" db="EMBL/GenBank/DDBJ databases">
        <title>Caerostris extrusa draft genome.</title>
        <authorList>
            <person name="Kono N."/>
            <person name="Arakawa K."/>
        </authorList>
    </citation>
    <scope>NUCLEOTIDE SEQUENCE [LARGE SCALE GENOMIC DNA]</scope>
</reference>
<dbReference type="InterPro" id="IPR000859">
    <property type="entry name" value="CUB_dom"/>
</dbReference>
<organism evidence="5 6">
    <name type="scientific">Caerostris extrusa</name>
    <name type="common">Bark spider</name>
    <name type="synonym">Caerostris bankana</name>
    <dbReference type="NCBI Taxonomy" id="172846"/>
    <lineage>
        <taxon>Eukaryota</taxon>
        <taxon>Metazoa</taxon>
        <taxon>Ecdysozoa</taxon>
        <taxon>Arthropoda</taxon>
        <taxon>Chelicerata</taxon>
        <taxon>Arachnida</taxon>
        <taxon>Araneae</taxon>
        <taxon>Araneomorphae</taxon>
        <taxon>Entelegynae</taxon>
        <taxon>Araneoidea</taxon>
        <taxon>Araneidae</taxon>
        <taxon>Caerostris</taxon>
    </lineage>
</organism>
<dbReference type="Gene3D" id="2.60.120.290">
    <property type="entry name" value="Spermadhesin, CUB domain"/>
    <property type="match status" value="1"/>
</dbReference>
<comment type="caution">
    <text evidence="5">The sequence shown here is derived from an EMBL/GenBank/DDBJ whole genome shotgun (WGS) entry which is preliminary data.</text>
</comment>
<dbReference type="SUPFAM" id="SSF49854">
    <property type="entry name" value="Spermadhesin, CUB domain"/>
    <property type="match status" value="1"/>
</dbReference>
<keyword evidence="6" id="KW-1185">Reference proteome</keyword>
<evidence type="ECO:0000259" key="4">
    <source>
        <dbReference type="PROSITE" id="PS01180"/>
    </source>
</evidence>
<dbReference type="InterPro" id="IPR016187">
    <property type="entry name" value="CTDL_fold"/>
</dbReference>